<dbReference type="OrthoDB" id="356676at2"/>
<dbReference type="GO" id="GO:0005886">
    <property type="term" value="C:plasma membrane"/>
    <property type="evidence" value="ECO:0007669"/>
    <property type="project" value="TreeGrafter"/>
</dbReference>
<feature type="transmembrane region" description="Helical" evidence="9">
    <location>
        <begin position="273"/>
        <end position="293"/>
    </location>
</feature>
<evidence type="ECO:0000256" key="7">
    <source>
        <dbReference type="ARBA" id="ARBA00022989"/>
    </source>
</evidence>
<feature type="transmembrane region" description="Helical" evidence="9">
    <location>
        <begin position="300"/>
        <end position="319"/>
    </location>
</feature>
<evidence type="ECO:0000256" key="2">
    <source>
        <dbReference type="ARBA" id="ARBA00022553"/>
    </source>
</evidence>
<evidence type="ECO:0000256" key="1">
    <source>
        <dbReference type="ARBA" id="ARBA00022448"/>
    </source>
</evidence>
<dbReference type="RefSeq" id="WP_078932686.1">
    <property type="nucleotide sequence ID" value="NZ_FUWG01000005.1"/>
</dbReference>
<evidence type="ECO:0000313" key="11">
    <source>
        <dbReference type="Proteomes" id="UP000190423"/>
    </source>
</evidence>
<evidence type="ECO:0000256" key="6">
    <source>
        <dbReference type="ARBA" id="ARBA00022967"/>
    </source>
</evidence>
<dbReference type="PANTHER" id="PTHR30578:SF0">
    <property type="entry name" value="ION-TRANSLOCATING OXIDOREDUCTASE COMPLEX SUBUNIT D"/>
    <property type="match status" value="1"/>
</dbReference>
<feature type="transmembrane region" description="Helical" evidence="9">
    <location>
        <begin position="24"/>
        <end position="48"/>
    </location>
</feature>
<keyword evidence="8 9" id="KW-0472">Membrane</keyword>
<proteinExistence type="predicted"/>
<dbReference type="GeneID" id="78316080"/>
<keyword evidence="5 9" id="KW-0812">Transmembrane</keyword>
<reference evidence="10 11" key="1">
    <citation type="submission" date="2017-02" db="EMBL/GenBank/DDBJ databases">
        <authorList>
            <person name="Peterson S.W."/>
        </authorList>
    </citation>
    <scope>NUCLEOTIDE SEQUENCE [LARGE SCALE GENOMIC DNA]</scope>
    <source>
        <strain evidence="10 11">ATCC BAA-908</strain>
    </source>
</reference>
<feature type="transmembrane region" description="Helical" evidence="9">
    <location>
        <begin position="325"/>
        <end position="344"/>
    </location>
</feature>
<dbReference type="EMBL" id="FUWG01000005">
    <property type="protein sequence ID" value="SJZ33395.1"/>
    <property type="molecule type" value="Genomic_DNA"/>
</dbReference>
<keyword evidence="2" id="KW-0597">Phosphoprotein</keyword>
<gene>
    <name evidence="10" type="ORF">SAMN02745149_00768</name>
</gene>
<feature type="transmembrane region" description="Helical" evidence="9">
    <location>
        <begin position="54"/>
        <end position="74"/>
    </location>
</feature>
<dbReference type="GO" id="GO:0055085">
    <property type="term" value="P:transmembrane transport"/>
    <property type="evidence" value="ECO:0007669"/>
    <property type="project" value="InterPro"/>
</dbReference>
<keyword evidence="3" id="KW-0285">Flavoprotein</keyword>
<name>A0A1T4JTH1_TREPO</name>
<feature type="transmembrane region" description="Helical" evidence="9">
    <location>
        <begin position="110"/>
        <end position="127"/>
    </location>
</feature>
<keyword evidence="7 9" id="KW-1133">Transmembrane helix</keyword>
<keyword evidence="6" id="KW-1278">Translocase</keyword>
<feature type="transmembrane region" description="Helical" evidence="9">
    <location>
        <begin position="217"/>
        <end position="235"/>
    </location>
</feature>
<protein>
    <submittedName>
        <fullName evidence="10">Electron transport complex protein RnfD</fullName>
    </submittedName>
</protein>
<feature type="transmembrane region" description="Helical" evidence="9">
    <location>
        <begin position="134"/>
        <end position="153"/>
    </location>
</feature>
<keyword evidence="4" id="KW-0288">FMN</keyword>
<evidence type="ECO:0000256" key="3">
    <source>
        <dbReference type="ARBA" id="ARBA00022630"/>
    </source>
</evidence>
<feature type="transmembrane region" description="Helical" evidence="9">
    <location>
        <begin position="247"/>
        <end position="267"/>
    </location>
</feature>
<keyword evidence="1" id="KW-0813">Transport</keyword>
<dbReference type="Proteomes" id="UP000190423">
    <property type="component" value="Unassembled WGS sequence"/>
</dbReference>
<evidence type="ECO:0000313" key="10">
    <source>
        <dbReference type="EMBL" id="SJZ33395.1"/>
    </source>
</evidence>
<dbReference type="AlphaFoldDB" id="A0A1T4JTH1"/>
<evidence type="ECO:0000256" key="5">
    <source>
        <dbReference type="ARBA" id="ARBA00022692"/>
    </source>
</evidence>
<dbReference type="InterPro" id="IPR004338">
    <property type="entry name" value="NqrB/RnfD"/>
</dbReference>
<feature type="transmembrane region" description="Helical" evidence="9">
    <location>
        <begin position="86"/>
        <end position="104"/>
    </location>
</feature>
<evidence type="ECO:0000256" key="9">
    <source>
        <dbReference type="SAM" id="Phobius"/>
    </source>
</evidence>
<dbReference type="Pfam" id="PF03116">
    <property type="entry name" value="NQR2_RnfD_RnfE"/>
    <property type="match status" value="1"/>
</dbReference>
<evidence type="ECO:0000256" key="8">
    <source>
        <dbReference type="ARBA" id="ARBA00023136"/>
    </source>
</evidence>
<evidence type="ECO:0000256" key="4">
    <source>
        <dbReference type="ARBA" id="ARBA00022643"/>
    </source>
</evidence>
<keyword evidence="11" id="KW-1185">Reference proteome</keyword>
<dbReference type="PANTHER" id="PTHR30578">
    <property type="entry name" value="ELECTRON TRANSPORT COMPLEX PROTEIN RNFD"/>
    <property type="match status" value="1"/>
</dbReference>
<dbReference type="STRING" id="261392.SAMN02745149_00768"/>
<sequence>MSENKTKTPSGNGKKYRNLIIRPFTYIHHSVGTESVVMLVLLGIQILMLALTKSFSAIAVICAAAAGSVIANFIDRKCMFLKPQCYFTYPISIVQGLVTGMLIPETYPPLTVFLITLLVMIIIKHFFGGFSYSLVNPSVFAVAVLWLAGAYLFGQIELTADMLTSRNPSQQLIESGIFPTAAFDSSVTETLNNAIFSLFKVSIPDGYASLFWDTHSVIPAFRFNLVTLVSSIVLFSMDGMKIVISSFFLAVYLLLIRFVSPVFFQGIPFQGDMLLALLTGGTLFTATFVLNWYGTVPSSLNGKIIYGILAGTAAFFIAGCGTSPAGMAFTVLLINFVSILIQFYENDSNIRHTKKLVELSLKGDC</sequence>
<accession>A0A1T4JTH1</accession>
<organism evidence="10 11">
    <name type="scientific">Treponema porcinum</name>
    <dbReference type="NCBI Taxonomy" id="261392"/>
    <lineage>
        <taxon>Bacteria</taxon>
        <taxon>Pseudomonadati</taxon>
        <taxon>Spirochaetota</taxon>
        <taxon>Spirochaetia</taxon>
        <taxon>Spirochaetales</taxon>
        <taxon>Treponemataceae</taxon>
        <taxon>Treponema</taxon>
    </lineage>
</organism>